<dbReference type="Gene3D" id="3.30.565.10">
    <property type="entry name" value="Histidine kinase-like ATPase, C-terminal domain"/>
    <property type="match status" value="1"/>
</dbReference>
<dbReference type="GO" id="GO:0005886">
    <property type="term" value="C:plasma membrane"/>
    <property type="evidence" value="ECO:0007669"/>
    <property type="project" value="UniProtKB-SubCell"/>
</dbReference>
<dbReference type="InterPro" id="IPR003594">
    <property type="entry name" value="HATPase_dom"/>
</dbReference>
<evidence type="ECO:0000256" key="3">
    <source>
        <dbReference type="ARBA" id="ARBA00012438"/>
    </source>
</evidence>
<dbReference type="InterPro" id="IPR003661">
    <property type="entry name" value="HisK_dim/P_dom"/>
</dbReference>
<gene>
    <name evidence="13" type="ORF">C1H71_19055</name>
</gene>
<dbReference type="Pfam" id="PF00672">
    <property type="entry name" value="HAMP"/>
    <property type="match status" value="1"/>
</dbReference>
<dbReference type="SMART" id="SM00387">
    <property type="entry name" value="HATPase_c"/>
    <property type="match status" value="1"/>
</dbReference>
<keyword evidence="6" id="KW-0418">Kinase</keyword>
<sequence length="620" mass="70577">MNLSLRTSIIFATLLGLLLPSGVNGYISLTRQLDNAQRQINNDHQRIADILVLGMQEPLWNLSPDAGKPLLDSVVSDERIVRITVNDSTLGLFLEANKPERRRGHLHSLTRVVSKQGSNIGTITIELDDGSATTRISSEQRLYLAAVLLQIVLSLGLILLLLESRIIRPLAELSRQAIKLARRELDEAFTWHRSDEIGTLGQNLDTTRRSLSELILTLEQKNLQLETDLLGRRQIELALRTSQDRYQRLVESTRIIPWDANPDEWRFTYVGPQAEALLGYPLAQWYHEGFLSSYLHPDDRHHAYRLFNETSKEGTSEFECRFQSSEGKEIWVLLTASNQCDANNKRTLQGFIIDISARKQAELEMEHYRNHLEEVVEARTRALASANHELKAFSYSLSHDLRIPLRTIEGFSQVLLEDYIGSLDVNARNYLARIRSTIQNMASLIDDLLNLSKLTRIEVRSQAIDISELSAEIIDEFRSLQPQRQVEVHIEEHLQAHADPKLILIALRHLLDNAWKFTEQTEHAKISIGATQVNGQTVFHIQDNGCGFDMAHADKIFSPFQRLHSQSELTGNGIGLAIVQCIIHRHDGRIWTKSQPGSNTFFYFTLPNKAQLNNHLLNEL</sequence>
<dbReference type="SUPFAM" id="SSF158472">
    <property type="entry name" value="HAMP domain-like"/>
    <property type="match status" value="1"/>
</dbReference>
<dbReference type="RefSeq" id="WP_130107928.1">
    <property type="nucleotide sequence ID" value="NZ_CP025781.1"/>
</dbReference>
<dbReference type="GO" id="GO:0000156">
    <property type="term" value="F:phosphorelay response regulator activity"/>
    <property type="evidence" value="ECO:0007669"/>
    <property type="project" value="TreeGrafter"/>
</dbReference>
<evidence type="ECO:0000313" key="13">
    <source>
        <dbReference type="EMBL" id="QBC45421.1"/>
    </source>
</evidence>
<dbReference type="Gene3D" id="1.10.287.130">
    <property type="match status" value="1"/>
</dbReference>
<evidence type="ECO:0000256" key="8">
    <source>
        <dbReference type="SAM" id="Phobius"/>
    </source>
</evidence>
<feature type="domain" description="PAS" evidence="10">
    <location>
        <begin position="242"/>
        <end position="314"/>
    </location>
</feature>
<dbReference type="FunFam" id="3.30.565.10:FF:000006">
    <property type="entry name" value="Sensor histidine kinase WalK"/>
    <property type="match status" value="1"/>
</dbReference>
<evidence type="ECO:0000256" key="2">
    <source>
        <dbReference type="ARBA" id="ARBA00004429"/>
    </source>
</evidence>
<name>A0A7G3GDL2_9NEIS</name>
<evidence type="ECO:0000256" key="7">
    <source>
        <dbReference type="ARBA" id="ARBA00023136"/>
    </source>
</evidence>
<dbReference type="CDD" id="cd06225">
    <property type="entry name" value="HAMP"/>
    <property type="match status" value="1"/>
</dbReference>
<dbReference type="CDD" id="cd00082">
    <property type="entry name" value="HisKA"/>
    <property type="match status" value="1"/>
</dbReference>
<dbReference type="PANTHER" id="PTHR42878:SF15">
    <property type="entry name" value="BACTERIOPHYTOCHROME"/>
    <property type="match status" value="1"/>
</dbReference>
<dbReference type="InterPro" id="IPR035965">
    <property type="entry name" value="PAS-like_dom_sf"/>
</dbReference>
<dbReference type="PROSITE" id="PS50112">
    <property type="entry name" value="PAS"/>
    <property type="match status" value="1"/>
</dbReference>
<dbReference type="SMART" id="SM00304">
    <property type="entry name" value="HAMP"/>
    <property type="match status" value="1"/>
</dbReference>
<keyword evidence="14" id="KW-1185">Reference proteome</keyword>
<evidence type="ECO:0000256" key="6">
    <source>
        <dbReference type="ARBA" id="ARBA00022777"/>
    </source>
</evidence>
<feature type="domain" description="HAMP" evidence="12">
    <location>
        <begin position="164"/>
        <end position="216"/>
    </location>
</feature>
<dbReference type="GO" id="GO:0007234">
    <property type="term" value="P:osmosensory signaling via phosphorelay pathway"/>
    <property type="evidence" value="ECO:0007669"/>
    <property type="project" value="TreeGrafter"/>
</dbReference>
<keyword evidence="7 8" id="KW-0472">Membrane</keyword>
<dbReference type="InterPro" id="IPR000014">
    <property type="entry name" value="PAS"/>
</dbReference>
<evidence type="ECO:0000313" key="14">
    <source>
        <dbReference type="Proteomes" id="UP000515917"/>
    </source>
</evidence>
<feature type="domain" description="Histidine kinase" evidence="9">
    <location>
        <begin position="396"/>
        <end position="610"/>
    </location>
</feature>
<dbReference type="PROSITE" id="PS50109">
    <property type="entry name" value="HIS_KIN"/>
    <property type="match status" value="1"/>
</dbReference>
<dbReference type="Gene3D" id="6.10.340.10">
    <property type="match status" value="1"/>
</dbReference>
<comment type="catalytic activity">
    <reaction evidence="1">
        <text>ATP + protein L-histidine = ADP + protein N-phospho-L-histidine.</text>
        <dbReference type="EC" id="2.7.13.3"/>
    </reaction>
</comment>
<accession>A0A7G3GDL2</accession>
<dbReference type="SUPFAM" id="SSF55785">
    <property type="entry name" value="PYP-like sensor domain (PAS domain)"/>
    <property type="match status" value="1"/>
</dbReference>
<dbReference type="Pfam" id="PF00512">
    <property type="entry name" value="HisKA"/>
    <property type="match status" value="1"/>
</dbReference>
<dbReference type="EMBL" id="CP025781">
    <property type="protein sequence ID" value="QBC45421.1"/>
    <property type="molecule type" value="Genomic_DNA"/>
</dbReference>
<dbReference type="Proteomes" id="UP000515917">
    <property type="component" value="Chromosome"/>
</dbReference>
<protein>
    <recommendedName>
        <fullName evidence="3">histidine kinase</fullName>
        <ecNumber evidence="3">2.7.13.3</ecNumber>
    </recommendedName>
</protein>
<dbReference type="AlphaFoldDB" id="A0A7G3GDL2"/>
<dbReference type="PROSITE" id="PS50885">
    <property type="entry name" value="HAMP"/>
    <property type="match status" value="1"/>
</dbReference>
<dbReference type="PANTHER" id="PTHR42878">
    <property type="entry name" value="TWO-COMPONENT HISTIDINE KINASE"/>
    <property type="match status" value="1"/>
</dbReference>
<evidence type="ECO:0000259" key="10">
    <source>
        <dbReference type="PROSITE" id="PS50112"/>
    </source>
</evidence>
<dbReference type="SUPFAM" id="SSF47384">
    <property type="entry name" value="Homodimeric domain of signal transducing histidine kinase"/>
    <property type="match status" value="1"/>
</dbReference>
<dbReference type="EC" id="2.7.13.3" evidence="3"/>
<keyword evidence="8" id="KW-1133">Transmembrane helix</keyword>
<dbReference type="InterPro" id="IPR013655">
    <property type="entry name" value="PAS_fold_3"/>
</dbReference>
<keyword evidence="8" id="KW-0812">Transmembrane</keyword>
<feature type="domain" description="PAC" evidence="11">
    <location>
        <begin position="316"/>
        <end position="367"/>
    </location>
</feature>
<dbReference type="GO" id="GO:0000155">
    <property type="term" value="F:phosphorelay sensor kinase activity"/>
    <property type="evidence" value="ECO:0007669"/>
    <property type="project" value="InterPro"/>
</dbReference>
<evidence type="ECO:0000259" key="11">
    <source>
        <dbReference type="PROSITE" id="PS50113"/>
    </source>
</evidence>
<dbReference type="Pfam" id="PF02518">
    <property type="entry name" value="HATPase_c"/>
    <property type="match status" value="1"/>
</dbReference>
<evidence type="ECO:0000259" key="12">
    <source>
        <dbReference type="PROSITE" id="PS50885"/>
    </source>
</evidence>
<dbReference type="Gene3D" id="3.30.450.20">
    <property type="entry name" value="PAS domain"/>
    <property type="match status" value="1"/>
</dbReference>
<evidence type="ECO:0000259" key="9">
    <source>
        <dbReference type="PROSITE" id="PS50109"/>
    </source>
</evidence>
<keyword evidence="4" id="KW-0597">Phosphoprotein</keyword>
<dbReference type="SUPFAM" id="SSF55874">
    <property type="entry name" value="ATPase domain of HSP90 chaperone/DNA topoisomerase II/histidine kinase"/>
    <property type="match status" value="1"/>
</dbReference>
<dbReference type="InterPro" id="IPR000700">
    <property type="entry name" value="PAS-assoc_C"/>
</dbReference>
<feature type="transmembrane region" description="Helical" evidence="8">
    <location>
        <begin position="142"/>
        <end position="162"/>
    </location>
</feature>
<dbReference type="InterPro" id="IPR036097">
    <property type="entry name" value="HisK_dim/P_sf"/>
</dbReference>
<reference evidence="13 14" key="1">
    <citation type="submission" date="2018-01" db="EMBL/GenBank/DDBJ databases">
        <title>Genome sequence of Iodobacter sp. strain PCH194 isolated from Indian Trans-Himalaya.</title>
        <authorList>
            <person name="Kumar V."/>
            <person name="Thakur V."/>
            <person name="Kumar S."/>
            <person name="Singh D."/>
        </authorList>
    </citation>
    <scope>NUCLEOTIDE SEQUENCE [LARGE SCALE GENOMIC DNA]</scope>
    <source>
        <strain evidence="13 14">PCH194</strain>
    </source>
</reference>
<comment type="subcellular location">
    <subcellularLocation>
        <location evidence="2">Cell inner membrane</location>
        <topology evidence="2">Multi-pass membrane protein</topology>
    </subcellularLocation>
</comment>
<dbReference type="InterPro" id="IPR036890">
    <property type="entry name" value="HATPase_C_sf"/>
</dbReference>
<evidence type="ECO:0000256" key="5">
    <source>
        <dbReference type="ARBA" id="ARBA00022679"/>
    </source>
</evidence>
<dbReference type="NCBIfam" id="TIGR00229">
    <property type="entry name" value="sensory_box"/>
    <property type="match status" value="1"/>
</dbReference>
<dbReference type="SMART" id="SM00388">
    <property type="entry name" value="HisKA"/>
    <property type="match status" value="1"/>
</dbReference>
<proteinExistence type="predicted"/>
<dbReference type="SMART" id="SM00091">
    <property type="entry name" value="PAS"/>
    <property type="match status" value="1"/>
</dbReference>
<dbReference type="GO" id="GO:0030295">
    <property type="term" value="F:protein kinase activator activity"/>
    <property type="evidence" value="ECO:0007669"/>
    <property type="project" value="TreeGrafter"/>
</dbReference>
<evidence type="ECO:0000256" key="1">
    <source>
        <dbReference type="ARBA" id="ARBA00000085"/>
    </source>
</evidence>
<dbReference type="PROSITE" id="PS50113">
    <property type="entry name" value="PAC"/>
    <property type="match status" value="1"/>
</dbReference>
<organism evidence="13 14">
    <name type="scientific">Iodobacter fluviatilis</name>
    <dbReference type="NCBI Taxonomy" id="537"/>
    <lineage>
        <taxon>Bacteria</taxon>
        <taxon>Pseudomonadati</taxon>
        <taxon>Pseudomonadota</taxon>
        <taxon>Betaproteobacteria</taxon>
        <taxon>Neisseriales</taxon>
        <taxon>Chitinibacteraceae</taxon>
        <taxon>Iodobacter</taxon>
    </lineage>
</organism>
<dbReference type="InterPro" id="IPR004358">
    <property type="entry name" value="Sig_transdc_His_kin-like_C"/>
</dbReference>
<dbReference type="PRINTS" id="PR00344">
    <property type="entry name" value="BCTRLSENSOR"/>
</dbReference>
<dbReference type="KEGG" id="ifl:C1H71_19055"/>
<dbReference type="InterPro" id="IPR003660">
    <property type="entry name" value="HAMP_dom"/>
</dbReference>
<dbReference type="Pfam" id="PF08447">
    <property type="entry name" value="PAS_3"/>
    <property type="match status" value="1"/>
</dbReference>
<evidence type="ECO:0000256" key="4">
    <source>
        <dbReference type="ARBA" id="ARBA00022553"/>
    </source>
</evidence>
<keyword evidence="5" id="KW-0808">Transferase</keyword>
<dbReference type="InterPro" id="IPR050351">
    <property type="entry name" value="BphY/WalK/GraS-like"/>
</dbReference>
<dbReference type="CDD" id="cd00130">
    <property type="entry name" value="PAS"/>
    <property type="match status" value="1"/>
</dbReference>
<dbReference type="InterPro" id="IPR005467">
    <property type="entry name" value="His_kinase_dom"/>
</dbReference>